<accession>A0AAN8H1C1</accession>
<dbReference type="PANTHER" id="PTHR16058">
    <property type="entry name" value="DOUBLE ZINC RIBBON AND ANKYRIN REPEAT-CONTAINING PROTEIN 1"/>
    <property type="match status" value="1"/>
</dbReference>
<sequence>MTAGAVSAPLIIPIMHLHTHRTKNHVDTHTPVSMHSDTPSSQIFFSLDGSKPEAEPRGGQHEVHRAAPVACWEGDGQSDGCHQ</sequence>
<dbReference type="EMBL" id="JAULUE010002052">
    <property type="protein sequence ID" value="KAK5898643.1"/>
    <property type="molecule type" value="Genomic_DNA"/>
</dbReference>
<evidence type="ECO:0000313" key="3">
    <source>
        <dbReference type="Proteomes" id="UP001335648"/>
    </source>
</evidence>
<dbReference type="Proteomes" id="UP001335648">
    <property type="component" value="Unassembled WGS sequence"/>
</dbReference>
<dbReference type="InterPro" id="IPR052481">
    <property type="entry name" value="DZAN1"/>
</dbReference>
<feature type="region of interest" description="Disordered" evidence="1">
    <location>
        <begin position="47"/>
        <end position="83"/>
    </location>
</feature>
<evidence type="ECO:0000256" key="1">
    <source>
        <dbReference type="SAM" id="MobiDB-lite"/>
    </source>
</evidence>
<reference evidence="2 3" key="1">
    <citation type="journal article" date="2023" name="Mol. Biol. Evol.">
        <title>Genomics of Secondarily Temperate Adaptation in the Only Non-Antarctic Icefish.</title>
        <authorList>
            <person name="Rivera-Colon A.G."/>
            <person name="Rayamajhi N."/>
            <person name="Minhas B.F."/>
            <person name="Madrigal G."/>
            <person name="Bilyk K.T."/>
            <person name="Yoon V."/>
            <person name="Hune M."/>
            <person name="Gregory S."/>
            <person name="Cheng C.H.C."/>
            <person name="Catchen J.M."/>
        </authorList>
    </citation>
    <scope>NUCLEOTIDE SEQUENCE [LARGE SCALE GENOMIC DNA]</scope>
    <source>
        <strain evidence="2">JC2023a</strain>
    </source>
</reference>
<organism evidence="2 3">
    <name type="scientific">Champsocephalus esox</name>
    <name type="common">pike icefish</name>
    <dbReference type="NCBI Taxonomy" id="159716"/>
    <lineage>
        <taxon>Eukaryota</taxon>
        <taxon>Metazoa</taxon>
        <taxon>Chordata</taxon>
        <taxon>Craniata</taxon>
        <taxon>Vertebrata</taxon>
        <taxon>Euteleostomi</taxon>
        <taxon>Actinopterygii</taxon>
        <taxon>Neopterygii</taxon>
        <taxon>Teleostei</taxon>
        <taxon>Neoteleostei</taxon>
        <taxon>Acanthomorphata</taxon>
        <taxon>Eupercaria</taxon>
        <taxon>Perciformes</taxon>
        <taxon>Notothenioidei</taxon>
        <taxon>Channichthyidae</taxon>
        <taxon>Champsocephalus</taxon>
    </lineage>
</organism>
<protein>
    <submittedName>
        <fullName evidence="2">Uncharacterized protein</fullName>
    </submittedName>
</protein>
<proteinExistence type="predicted"/>
<gene>
    <name evidence="2" type="ORF">CesoFtcFv8_008200</name>
</gene>
<dbReference type="PANTHER" id="PTHR16058:SF4">
    <property type="entry name" value="DOUBLE ZINC RIBBON AND ANKYRIN REPEAT-CONTAINING PROTEIN 1"/>
    <property type="match status" value="1"/>
</dbReference>
<evidence type="ECO:0000313" key="2">
    <source>
        <dbReference type="EMBL" id="KAK5898643.1"/>
    </source>
</evidence>
<comment type="caution">
    <text evidence="2">The sequence shown here is derived from an EMBL/GenBank/DDBJ whole genome shotgun (WGS) entry which is preliminary data.</text>
</comment>
<name>A0AAN8H1C1_9TELE</name>
<keyword evidence="3" id="KW-1185">Reference proteome</keyword>
<feature type="compositionally biased region" description="Basic and acidic residues" evidence="1">
    <location>
        <begin position="50"/>
        <end position="65"/>
    </location>
</feature>
<dbReference type="AlphaFoldDB" id="A0AAN8H1C1"/>